<proteinExistence type="predicted"/>
<keyword evidence="1" id="KW-0732">Signal</keyword>
<organism evidence="3 4">
    <name type="scientific">Myxacorys almedinensis A</name>
    <dbReference type="NCBI Taxonomy" id="2690445"/>
    <lineage>
        <taxon>Bacteria</taxon>
        <taxon>Bacillati</taxon>
        <taxon>Cyanobacteriota</taxon>
        <taxon>Cyanophyceae</taxon>
        <taxon>Leptolyngbyales</taxon>
        <taxon>Leptolyngbyaceae</taxon>
        <taxon>Myxacorys</taxon>
        <taxon>Myxacorys almedinensis</taxon>
    </lineage>
</organism>
<feature type="compositionally biased region" description="Low complexity" evidence="2">
    <location>
        <begin position="26"/>
        <end position="38"/>
    </location>
</feature>
<dbReference type="SUPFAM" id="SSF101756">
    <property type="entry name" value="Hypothetical protein YgiW"/>
    <property type="match status" value="1"/>
</dbReference>
<protein>
    <submittedName>
        <fullName evidence="3">NirD/YgiW/YdeI family stress tolerance protein</fullName>
    </submittedName>
</protein>
<name>A0A8J7Z8A8_9CYAN</name>
<feature type="compositionally biased region" description="Polar residues" evidence="2">
    <location>
        <begin position="1"/>
        <end position="19"/>
    </location>
</feature>
<dbReference type="Gene3D" id="2.40.50.200">
    <property type="entry name" value="Bacterial OB-fold"/>
    <property type="match status" value="1"/>
</dbReference>
<accession>A0A8J7Z8A8</accession>
<feature type="compositionally biased region" description="Low complexity" evidence="2">
    <location>
        <begin position="130"/>
        <end position="141"/>
    </location>
</feature>
<comment type="caution">
    <text evidence="3">The sequence shown here is derived from an EMBL/GenBank/DDBJ whole genome shotgun (WGS) entry which is preliminary data.</text>
</comment>
<evidence type="ECO:0000313" key="3">
    <source>
        <dbReference type="EMBL" id="NDJ19966.1"/>
    </source>
</evidence>
<feature type="region of interest" description="Disordered" evidence="2">
    <location>
        <begin position="117"/>
        <end position="141"/>
    </location>
</feature>
<dbReference type="NCBIfam" id="NF033674">
    <property type="entry name" value="stress_OB_fold"/>
    <property type="match status" value="1"/>
</dbReference>
<dbReference type="EMBL" id="WVIE01000050">
    <property type="protein sequence ID" value="NDJ19966.1"/>
    <property type="molecule type" value="Genomic_DNA"/>
</dbReference>
<dbReference type="Proteomes" id="UP000646053">
    <property type="component" value="Unassembled WGS sequence"/>
</dbReference>
<feature type="region of interest" description="Disordered" evidence="2">
    <location>
        <begin position="1"/>
        <end position="38"/>
    </location>
</feature>
<gene>
    <name evidence="3" type="ORF">GS601_22255</name>
</gene>
<reference evidence="3" key="1">
    <citation type="submission" date="2019-12" db="EMBL/GenBank/DDBJ databases">
        <title>High-Quality draft genome sequences of three cyanobacteria isolated from the limestone walls of the Old Cathedral of Coimbra.</title>
        <authorList>
            <person name="Tiago I."/>
            <person name="Soares F."/>
            <person name="Portugal A."/>
        </authorList>
    </citation>
    <scope>NUCLEOTIDE SEQUENCE</scope>
    <source>
        <strain evidence="3">A</strain>
    </source>
</reference>
<dbReference type="AlphaFoldDB" id="A0A8J7Z8A8"/>
<evidence type="ECO:0000313" key="4">
    <source>
        <dbReference type="Proteomes" id="UP000646053"/>
    </source>
</evidence>
<sequence length="141" mass="15398">MPQSVSEISSDAVFTSSPRSRIGDLAQAQPPQNQTQTQIGDLKRTDGIAISGRVESIVGNDFILEDGTGQIIVDAGPRWWQEINLTQGEEVTVTGKLSDRSREFDAFSIRRANGQVIDIRSGDGPPPWAGNPNRNNRPGRR</sequence>
<keyword evidence="4" id="KW-1185">Reference proteome</keyword>
<evidence type="ECO:0000256" key="1">
    <source>
        <dbReference type="ARBA" id="ARBA00022729"/>
    </source>
</evidence>
<evidence type="ECO:0000256" key="2">
    <source>
        <dbReference type="SAM" id="MobiDB-lite"/>
    </source>
</evidence>
<dbReference type="InterPro" id="IPR036700">
    <property type="entry name" value="BOBF_sf"/>
</dbReference>
<dbReference type="InterPro" id="IPR005220">
    <property type="entry name" value="CarO-like"/>
</dbReference>